<evidence type="ECO:0000313" key="2">
    <source>
        <dbReference type="EMBL" id="KAF2875859.1"/>
    </source>
</evidence>
<sequence>MTDTRAPAPMTTTAPTPSFLKRSSTIWRRLSRRMPRSMEGDGVGGADEHKTTQNEARVPQRLQRRRTDAAAALQSGENRKMRQGNVVAHIQRVDAPPSTNRSRTHTRTQSSAHTSTHASTKTSTHSSAHTTPPTTAPSTPPHTSTPPRARALPSTLPTTSFPSPSPHIHTVPWHLPLTPSQIHTLILGFAPQSMDDKWFIYAEGPDRSGKLKVHFHRSWTGLKIAELFVVVDMEGGVEGEKGGEEGRGKGKGGGGRIVGVKWNGGEETNGLEREEARYMVRTTCRWVLGVELEGE</sequence>
<name>A0A7C8MEN7_9PLEO</name>
<protein>
    <submittedName>
        <fullName evidence="2">Uncharacterized protein</fullName>
    </submittedName>
</protein>
<dbReference type="Proteomes" id="UP000481861">
    <property type="component" value="Unassembled WGS sequence"/>
</dbReference>
<dbReference type="AlphaFoldDB" id="A0A7C8MEN7"/>
<proteinExistence type="predicted"/>
<organism evidence="2 3">
    <name type="scientific">Massariosphaeria phaeospora</name>
    <dbReference type="NCBI Taxonomy" id="100035"/>
    <lineage>
        <taxon>Eukaryota</taxon>
        <taxon>Fungi</taxon>
        <taxon>Dikarya</taxon>
        <taxon>Ascomycota</taxon>
        <taxon>Pezizomycotina</taxon>
        <taxon>Dothideomycetes</taxon>
        <taxon>Pleosporomycetidae</taxon>
        <taxon>Pleosporales</taxon>
        <taxon>Pleosporales incertae sedis</taxon>
        <taxon>Massariosphaeria</taxon>
    </lineage>
</organism>
<feature type="compositionally biased region" description="Pro residues" evidence="1">
    <location>
        <begin position="134"/>
        <end position="144"/>
    </location>
</feature>
<comment type="caution">
    <text evidence="2">The sequence shown here is derived from an EMBL/GenBank/DDBJ whole genome shotgun (WGS) entry which is preliminary data.</text>
</comment>
<accession>A0A7C8MEN7</accession>
<feature type="compositionally biased region" description="Low complexity" evidence="1">
    <location>
        <begin position="96"/>
        <end position="133"/>
    </location>
</feature>
<feature type="compositionally biased region" description="Low complexity" evidence="1">
    <location>
        <begin position="1"/>
        <end position="17"/>
    </location>
</feature>
<evidence type="ECO:0000313" key="3">
    <source>
        <dbReference type="Proteomes" id="UP000481861"/>
    </source>
</evidence>
<dbReference type="OrthoDB" id="4521980at2759"/>
<keyword evidence="3" id="KW-1185">Reference proteome</keyword>
<evidence type="ECO:0000256" key="1">
    <source>
        <dbReference type="SAM" id="MobiDB-lite"/>
    </source>
</evidence>
<feature type="compositionally biased region" description="Basic and acidic residues" evidence="1">
    <location>
        <begin position="238"/>
        <end position="248"/>
    </location>
</feature>
<feature type="region of interest" description="Disordered" evidence="1">
    <location>
        <begin position="238"/>
        <end position="261"/>
    </location>
</feature>
<dbReference type="EMBL" id="JAADJZ010000004">
    <property type="protein sequence ID" value="KAF2875859.1"/>
    <property type="molecule type" value="Genomic_DNA"/>
</dbReference>
<reference evidence="2 3" key="1">
    <citation type="submission" date="2020-01" db="EMBL/GenBank/DDBJ databases">
        <authorList>
            <consortium name="DOE Joint Genome Institute"/>
            <person name="Haridas S."/>
            <person name="Albert R."/>
            <person name="Binder M."/>
            <person name="Bloem J."/>
            <person name="Labutti K."/>
            <person name="Salamov A."/>
            <person name="Andreopoulos B."/>
            <person name="Baker S.E."/>
            <person name="Barry K."/>
            <person name="Bills G."/>
            <person name="Bluhm B.H."/>
            <person name="Cannon C."/>
            <person name="Castanera R."/>
            <person name="Culley D.E."/>
            <person name="Daum C."/>
            <person name="Ezra D."/>
            <person name="Gonzalez J.B."/>
            <person name="Henrissat B."/>
            <person name="Kuo A."/>
            <person name="Liang C."/>
            <person name="Lipzen A."/>
            <person name="Lutzoni F."/>
            <person name="Magnuson J."/>
            <person name="Mondo S."/>
            <person name="Nolan M."/>
            <person name="Ohm R."/>
            <person name="Pangilinan J."/>
            <person name="Park H.-J.H."/>
            <person name="Ramirez L."/>
            <person name="Alfaro M."/>
            <person name="Sun H."/>
            <person name="Tritt A."/>
            <person name="Yoshinaga Y."/>
            <person name="Zwiers L.-H.L."/>
            <person name="Turgeon B.G."/>
            <person name="Goodwin S.B."/>
            <person name="Spatafora J.W."/>
            <person name="Crous P.W."/>
            <person name="Grigoriev I.V."/>
        </authorList>
    </citation>
    <scope>NUCLEOTIDE SEQUENCE [LARGE SCALE GENOMIC DNA]</scope>
    <source>
        <strain evidence="2 3">CBS 611.86</strain>
    </source>
</reference>
<feature type="compositionally biased region" description="Low complexity" evidence="1">
    <location>
        <begin position="145"/>
        <end position="162"/>
    </location>
</feature>
<gene>
    <name evidence="2" type="ORF">BDV95DRAFT_615802</name>
</gene>
<feature type="region of interest" description="Disordered" evidence="1">
    <location>
        <begin position="1"/>
        <end position="165"/>
    </location>
</feature>